<dbReference type="GO" id="GO:0005886">
    <property type="term" value="C:plasma membrane"/>
    <property type="evidence" value="ECO:0007669"/>
    <property type="project" value="UniProtKB-SubCell"/>
</dbReference>
<proteinExistence type="predicted"/>
<evidence type="ECO:0000256" key="10">
    <source>
        <dbReference type="SAM" id="Phobius"/>
    </source>
</evidence>
<dbReference type="EMBL" id="JADILW010000026">
    <property type="protein sequence ID" value="MBO8479811.1"/>
    <property type="molecule type" value="Genomic_DNA"/>
</dbReference>
<feature type="transmembrane region" description="Helical" evidence="10">
    <location>
        <begin position="319"/>
        <end position="339"/>
    </location>
</feature>
<dbReference type="NCBIfam" id="TIGR00797">
    <property type="entry name" value="matE"/>
    <property type="match status" value="1"/>
</dbReference>
<evidence type="ECO:0000256" key="1">
    <source>
        <dbReference type="ARBA" id="ARBA00004651"/>
    </source>
</evidence>
<organism evidence="11 12">
    <name type="scientific">Candidatus Cryptobacteroides avistercoris</name>
    <dbReference type="NCBI Taxonomy" id="2840758"/>
    <lineage>
        <taxon>Bacteria</taxon>
        <taxon>Pseudomonadati</taxon>
        <taxon>Bacteroidota</taxon>
        <taxon>Bacteroidia</taxon>
        <taxon>Bacteroidales</taxon>
        <taxon>Candidatus Cryptobacteroides</taxon>
    </lineage>
</organism>
<comment type="caution">
    <text evidence="11">The sequence shown here is derived from an EMBL/GenBank/DDBJ whole genome shotgun (WGS) entry which is preliminary data.</text>
</comment>
<keyword evidence="6 10" id="KW-1133">Transmembrane helix</keyword>
<dbReference type="PIRSF" id="PIRSF006603">
    <property type="entry name" value="DinF"/>
    <property type="match status" value="1"/>
</dbReference>
<evidence type="ECO:0000256" key="4">
    <source>
        <dbReference type="ARBA" id="ARBA00022475"/>
    </source>
</evidence>
<evidence type="ECO:0000313" key="11">
    <source>
        <dbReference type="EMBL" id="MBO8479811.1"/>
    </source>
</evidence>
<feature type="transmembrane region" description="Helical" evidence="10">
    <location>
        <begin position="388"/>
        <end position="411"/>
    </location>
</feature>
<evidence type="ECO:0000256" key="9">
    <source>
        <dbReference type="ARBA" id="ARBA00031636"/>
    </source>
</evidence>
<keyword evidence="8 10" id="KW-0472">Membrane</keyword>
<keyword evidence="2" id="KW-0813">Transport</keyword>
<reference evidence="11" key="2">
    <citation type="journal article" date="2021" name="PeerJ">
        <title>Extensive microbial diversity within the chicken gut microbiome revealed by metagenomics and culture.</title>
        <authorList>
            <person name="Gilroy R."/>
            <person name="Ravi A."/>
            <person name="Getino M."/>
            <person name="Pursley I."/>
            <person name="Horton D.L."/>
            <person name="Alikhan N.F."/>
            <person name="Baker D."/>
            <person name="Gharbi K."/>
            <person name="Hall N."/>
            <person name="Watson M."/>
            <person name="Adriaenssens E.M."/>
            <person name="Foster-Nyarko E."/>
            <person name="Jarju S."/>
            <person name="Secka A."/>
            <person name="Antonio M."/>
            <person name="Oren A."/>
            <person name="Chaudhuri R.R."/>
            <person name="La Ragione R."/>
            <person name="Hildebrand F."/>
            <person name="Pallen M.J."/>
        </authorList>
    </citation>
    <scope>NUCLEOTIDE SEQUENCE</scope>
    <source>
        <strain evidence="11">B3-1481</strain>
    </source>
</reference>
<dbReference type="PANTHER" id="PTHR43298:SF2">
    <property type="entry name" value="FMN_FAD EXPORTER YEEO-RELATED"/>
    <property type="match status" value="1"/>
</dbReference>
<feature type="transmembrane region" description="Helical" evidence="10">
    <location>
        <begin position="192"/>
        <end position="215"/>
    </location>
</feature>
<evidence type="ECO:0000256" key="6">
    <source>
        <dbReference type="ARBA" id="ARBA00022989"/>
    </source>
</evidence>
<keyword evidence="7" id="KW-0406">Ion transport</keyword>
<evidence type="ECO:0000256" key="8">
    <source>
        <dbReference type="ARBA" id="ARBA00023136"/>
    </source>
</evidence>
<dbReference type="Proteomes" id="UP000823769">
    <property type="component" value="Unassembled WGS sequence"/>
</dbReference>
<evidence type="ECO:0000256" key="7">
    <source>
        <dbReference type="ARBA" id="ARBA00023065"/>
    </source>
</evidence>
<sequence>MTAISHRDILTRLTKLAGPIMIGQIGTVLVSFADTFMIGHYGVSELAAASFVNNVTLILVLAGLGFSLGLTPLVSDAESKGDRRAVGGLLRAGLKVSSLFASAVAAILAILYLNLGRMGQPEELLPLIRSYYIVVAISILATFFFNTFKQFTDGTMRPTVSMVIIITSNLLNIAGNYVLIYGKCGFPELGLLGAGVSTLFARIFTVAAMAAYFFLNGKLGEYRKGFNAGGADRKTMADIARLGAPISGQMAMETASFSVIVILVGWLGTTALAAHQVMTTISQICYMMYIAVGSGAAILISSLNGQGLTKEVKMTARTAYVMTLGLTVVCSGIVLTAIRPLASLFTDSPEVIGLAITLVLPFILYQFGDGMQICFSNCLRGIQQVRPILPIAFVSYILISIPCSYLFGFVFDFGLRGVWFGYPISLTLAGMLYLTMFRRKQRETA</sequence>
<dbReference type="InterPro" id="IPR002528">
    <property type="entry name" value="MATE_fam"/>
</dbReference>
<name>A0A9D9IWY4_9BACT</name>
<feature type="transmembrane region" description="Helical" evidence="10">
    <location>
        <begin position="351"/>
        <end position="368"/>
    </location>
</feature>
<dbReference type="Pfam" id="PF01554">
    <property type="entry name" value="MatE"/>
    <property type="match status" value="2"/>
</dbReference>
<gene>
    <name evidence="11" type="ORF">IAB76_01670</name>
</gene>
<feature type="transmembrane region" description="Helical" evidence="10">
    <location>
        <begin position="286"/>
        <end position="307"/>
    </location>
</feature>
<accession>A0A9D9IWY4</accession>
<dbReference type="GO" id="GO:0015297">
    <property type="term" value="F:antiporter activity"/>
    <property type="evidence" value="ECO:0007669"/>
    <property type="project" value="UniProtKB-KW"/>
</dbReference>
<dbReference type="PANTHER" id="PTHR43298">
    <property type="entry name" value="MULTIDRUG RESISTANCE PROTEIN NORM-RELATED"/>
    <property type="match status" value="1"/>
</dbReference>
<keyword evidence="4" id="KW-1003">Cell membrane</keyword>
<dbReference type="GO" id="GO:0006811">
    <property type="term" value="P:monoatomic ion transport"/>
    <property type="evidence" value="ECO:0007669"/>
    <property type="project" value="UniProtKB-KW"/>
</dbReference>
<dbReference type="AlphaFoldDB" id="A0A9D9IWY4"/>
<evidence type="ECO:0000256" key="2">
    <source>
        <dbReference type="ARBA" id="ARBA00022448"/>
    </source>
</evidence>
<feature type="transmembrane region" description="Helical" evidence="10">
    <location>
        <begin position="417"/>
        <end position="437"/>
    </location>
</feature>
<feature type="transmembrane region" description="Helical" evidence="10">
    <location>
        <begin position="55"/>
        <end position="75"/>
    </location>
</feature>
<feature type="transmembrane region" description="Helical" evidence="10">
    <location>
        <begin position="127"/>
        <end position="148"/>
    </location>
</feature>
<protein>
    <recommendedName>
        <fullName evidence="9">Multidrug-efflux transporter</fullName>
    </recommendedName>
</protein>
<feature type="transmembrane region" description="Helical" evidence="10">
    <location>
        <begin position="21"/>
        <end position="43"/>
    </location>
</feature>
<dbReference type="InterPro" id="IPR050222">
    <property type="entry name" value="MATE_MdtK"/>
</dbReference>
<feature type="transmembrane region" description="Helical" evidence="10">
    <location>
        <begin position="96"/>
        <end position="115"/>
    </location>
</feature>
<dbReference type="GO" id="GO:0042910">
    <property type="term" value="F:xenobiotic transmembrane transporter activity"/>
    <property type="evidence" value="ECO:0007669"/>
    <property type="project" value="InterPro"/>
</dbReference>
<dbReference type="CDD" id="cd13131">
    <property type="entry name" value="MATE_NorM_like"/>
    <property type="match status" value="1"/>
</dbReference>
<keyword evidence="3" id="KW-0050">Antiport</keyword>
<evidence type="ECO:0000256" key="5">
    <source>
        <dbReference type="ARBA" id="ARBA00022692"/>
    </source>
</evidence>
<feature type="transmembrane region" description="Helical" evidence="10">
    <location>
        <begin position="160"/>
        <end position="180"/>
    </location>
</feature>
<feature type="transmembrane region" description="Helical" evidence="10">
    <location>
        <begin position="255"/>
        <end position="274"/>
    </location>
</feature>
<keyword evidence="5 10" id="KW-0812">Transmembrane</keyword>
<reference evidence="11" key="1">
    <citation type="submission" date="2020-10" db="EMBL/GenBank/DDBJ databases">
        <authorList>
            <person name="Gilroy R."/>
        </authorList>
    </citation>
    <scope>NUCLEOTIDE SEQUENCE</scope>
    <source>
        <strain evidence="11">B3-1481</strain>
    </source>
</reference>
<evidence type="ECO:0000256" key="3">
    <source>
        <dbReference type="ARBA" id="ARBA00022449"/>
    </source>
</evidence>
<comment type="subcellular location">
    <subcellularLocation>
        <location evidence="1">Cell membrane</location>
        <topology evidence="1">Multi-pass membrane protein</topology>
    </subcellularLocation>
</comment>
<dbReference type="InterPro" id="IPR048279">
    <property type="entry name" value="MdtK-like"/>
</dbReference>
<evidence type="ECO:0000313" key="12">
    <source>
        <dbReference type="Proteomes" id="UP000823769"/>
    </source>
</evidence>